<organism evidence="1 2">
    <name type="scientific">Starmerella bacillaris</name>
    <name type="common">Yeast</name>
    <name type="synonym">Candida zemplinina</name>
    <dbReference type="NCBI Taxonomy" id="1247836"/>
    <lineage>
        <taxon>Eukaryota</taxon>
        <taxon>Fungi</taxon>
        <taxon>Dikarya</taxon>
        <taxon>Ascomycota</taxon>
        <taxon>Saccharomycotina</taxon>
        <taxon>Dipodascomycetes</taxon>
        <taxon>Dipodascales</taxon>
        <taxon>Trichomonascaceae</taxon>
        <taxon>Starmerella</taxon>
    </lineage>
</organism>
<evidence type="ECO:0000313" key="2">
    <source>
        <dbReference type="Proteomes" id="UP001362899"/>
    </source>
</evidence>
<accession>A0AAV5RCF1</accession>
<keyword evidence="2" id="KW-1185">Reference proteome</keyword>
<reference evidence="1 2" key="1">
    <citation type="journal article" date="2023" name="Elife">
        <title>Identification of key yeast species and microbe-microbe interactions impacting larval growth of Drosophila in the wild.</title>
        <authorList>
            <person name="Mure A."/>
            <person name="Sugiura Y."/>
            <person name="Maeda R."/>
            <person name="Honda K."/>
            <person name="Sakurai N."/>
            <person name="Takahashi Y."/>
            <person name="Watada M."/>
            <person name="Katoh T."/>
            <person name="Gotoh A."/>
            <person name="Gotoh Y."/>
            <person name="Taniguchi I."/>
            <person name="Nakamura K."/>
            <person name="Hayashi T."/>
            <person name="Katayama T."/>
            <person name="Uemura T."/>
            <person name="Hattori Y."/>
        </authorList>
    </citation>
    <scope>NUCLEOTIDE SEQUENCE [LARGE SCALE GENOMIC DNA]</scope>
    <source>
        <strain evidence="1 2">SB-73</strain>
    </source>
</reference>
<evidence type="ECO:0000313" key="1">
    <source>
        <dbReference type="EMBL" id="GMM49154.1"/>
    </source>
</evidence>
<sequence length="204" mass="23429">MSRLDVSVSQCRELFRTLLEDGKSVFNSVTHSQDGSAALSEADQEETWSVVERELRQVWEMARFGLNVFDLDDMHDIDKFRGFCEDNDGIDPVDEQLLNRLTTYVSEIYDGMSDVSNNRVLIPQGLEDGYEEYVTNRRAYYSELLADLTSTDTANVDAIEQTDVMDVDNTPTEIDPQELLRLVAETKKRMEHSMRLLENLKSLE</sequence>
<dbReference type="Proteomes" id="UP001362899">
    <property type="component" value="Unassembled WGS sequence"/>
</dbReference>
<name>A0AAV5RCF1_STABA</name>
<comment type="caution">
    <text evidence="1">The sequence shown here is derived from an EMBL/GenBank/DDBJ whole genome shotgun (WGS) entry which is preliminary data.</text>
</comment>
<proteinExistence type="predicted"/>
<gene>
    <name evidence="1" type="ORF">DASB73_001120</name>
</gene>
<dbReference type="EMBL" id="BTGC01000001">
    <property type="protein sequence ID" value="GMM49154.1"/>
    <property type="molecule type" value="Genomic_DNA"/>
</dbReference>
<dbReference type="AlphaFoldDB" id="A0AAV5RCF1"/>
<protein>
    <submittedName>
        <fullName evidence="1">Uncharacterized protein</fullName>
    </submittedName>
</protein>